<name>A0A841C9A6_9PSEU</name>
<proteinExistence type="predicted"/>
<gene>
    <name evidence="1" type="ORF">FHS29_001692</name>
</gene>
<dbReference type="AlphaFoldDB" id="A0A841C9A6"/>
<dbReference type="Proteomes" id="UP000547510">
    <property type="component" value="Unassembled WGS sequence"/>
</dbReference>
<sequence>MPAAVLPLLLTVSCTTVVETSAPRRVPPTEVREYAPWWDNPAARQVGRRGVCDTPSEVVRRPDAWLCRLEGEDPAVGDTLHDPCVAHPTAPAATCPDSPDLSYEVRLPAPLPTRSPPVAEAEPWMLRLTNGEVCTTRSVSGGTPHNDGVHRMECFSTDYDHPSGGVVRGGIDRTHDTWTVWLSRGPGSAVDHVAVAVAYR</sequence>
<dbReference type="EMBL" id="JACHJN010000002">
    <property type="protein sequence ID" value="MBB5955122.1"/>
    <property type="molecule type" value="Genomic_DNA"/>
</dbReference>
<comment type="caution">
    <text evidence="1">The sequence shown here is derived from an EMBL/GenBank/DDBJ whole genome shotgun (WGS) entry which is preliminary data.</text>
</comment>
<dbReference type="RefSeq" id="WP_184689765.1">
    <property type="nucleotide sequence ID" value="NZ_JACHJN010000002.1"/>
</dbReference>
<organism evidence="1 2">
    <name type="scientific">Saccharothrix tamanrassetensis</name>
    <dbReference type="NCBI Taxonomy" id="1051531"/>
    <lineage>
        <taxon>Bacteria</taxon>
        <taxon>Bacillati</taxon>
        <taxon>Actinomycetota</taxon>
        <taxon>Actinomycetes</taxon>
        <taxon>Pseudonocardiales</taxon>
        <taxon>Pseudonocardiaceae</taxon>
        <taxon>Saccharothrix</taxon>
    </lineage>
</organism>
<evidence type="ECO:0000313" key="1">
    <source>
        <dbReference type="EMBL" id="MBB5955122.1"/>
    </source>
</evidence>
<keyword evidence="2" id="KW-1185">Reference proteome</keyword>
<evidence type="ECO:0000313" key="2">
    <source>
        <dbReference type="Proteomes" id="UP000547510"/>
    </source>
</evidence>
<reference evidence="1 2" key="1">
    <citation type="submission" date="2020-08" db="EMBL/GenBank/DDBJ databases">
        <title>Genomic Encyclopedia of Type Strains, Phase III (KMG-III): the genomes of soil and plant-associated and newly described type strains.</title>
        <authorList>
            <person name="Whitman W."/>
        </authorList>
    </citation>
    <scope>NUCLEOTIDE SEQUENCE [LARGE SCALE GENOMIC DNA]</scope>
    <source>
        <strain evidence="1 2">CECT 8640</strain>
    </source>
</reference>
<protein>
    <submittedName>
        <fullName evidence="1">Uncharacterized protein</fullName>
    </submittedName>
</protein>
<accession>A0A841C9A6</accession>